<proteinExistence type="predicted"/>
<evidence type="ECO:0000313" key="2">
    <source>
        <dbReference type="EMBL" id="KAK9499808.1"/>
    </source>
</evidence>
<accession>A0AAW1CQ03</accession>
<dbReference type="Proteomes" id="UP001461498">
    <property type="component" value="Unassembled WGS sequence"/>
</dbReference>
<sequence length="129" mass="14918">MYATQIVEGEIAASSSRQCANSFLTVCQKVSSQVQHPSVRPPTLFAGSCTVRLLCMFPKMKSALKGTRFEKRFNEMESFIEELRIRKHKEEEEEEEEEIKEMSMEEELKIVVELERNDGRDKIIKTLEG</sequence>
<reference evidence="2 3" key="1">
    <citation type="submission" date="2022-12" db="EMBL/GenBank/DDBJ databases">
        <title>Chromosome-level genome assembly of true bugs.</title>
        <authorList>
            <person name="Ma L."/>
            <person name="Li H."/>
        </authorList>
    </citation>
    <scope>NUCLEOTIDE SEQUENCE [LARGE SCALE GENOMIC DNA]</scope>
    <source>
        <strain evidence="2">Lab_2022b</strain>
    </source>
</reference>
<keyword evidence="3" id="KW-1185">Reference proteome</keyword>
<organism evidence="2 3">
    <name type="scientific">Rhynocoris fuscipes</name>
    <dbReference type="NCBI Taxonomy" id="488301"/>
    <lineage>
        <taxon>Eukaryota</taxon>
        <taxon>Metazoa</taxon>
        <taxon>Ecdysozoa</taxon>
        <taxon>Arthropoda</taxon>
        <taxon>Hexapoda</taxon>
        <taxon>Insecta</taxon>
        <taxon>Pterygota</taxon>
        <taxon>Neoptera</taxon>
        <taxon>Paraneoptera</taxon>
        <taxon>Hemiptera</taxon>
        <taxon>Heteroptera</taxon>
        <taxon>Panheteroptera</taxon>
        <taxon>Cimicomorpha</taxon>
        <taxon>Reduviidae</taxon>
        <taxon>Harpactorinae</taxon>
        <taxon>Harpactorini</taxon>
        <taxon>Rhynocoris</taxon>
    </lineage>
</organism>
<feature type="coiled-coil region" evidence="1">
    <location>
        <begin position="73"/>
        <end position="109"/>
    </location>
</feature>
<name>A0AAW1CQ03_9HEMI</name>
<evidence type="ECO:0000313" key="3">
    <source>
        <dbReference type="Proteomes" id="UP001461498"/>
    </source>
</evidence>
<comment type="caution">
    <text evidence="2">The sequence shown here is derived from an EMBL/GenBank/DDBJ whole genome shotgun (WGS) entry which is preliminary data.</text>
</comment>
<gene>
    <name evidence="2" type="ORF">O3M35_002778</name>
</gene>
<evidence type="ECO:0000256" key="1">
    <source>
        <dbReference type="SAM" id="Coils"/>
    </source>
</evidence>
<keyword evidence="1" id="KW-0175">Coiled coil</keyword>
<dbReference type="AlphaFoldDB" id="A0AAW1CQ03"/>
<dbReference type="EMBL" id="JAPXFL010000011">
    <property type="protein sequence ID" value="KAK9499808.1"/>
    <property type="molecule type" value="Genomic_DNA"/>
</dbReference>
<protein>
    <submittedName>
        <fullName evidence="2">Uncharacterized protein</fullName>
    </submittedName>
</protein>